<feature type="compositionally biased region" description="Pro residues" evidence="1">
    <location>
        <begin position="1"/>
        <end position="13"/>
    </location>
</feature>
<evidence type="ECO:0000313" key="3">
    <source>
        <dbReference type="Proteomes" id="UP000193240"/>
    </source>
</evidence>
<feature type="region of interest" description="Disordered" evidence="1">
    <location>
        <begin position="402"/>
        <end position="451"/>
    </location>
</feature>
<organism evidence="2 3">
    <name type="scientific">Epicoccum nigrum</name>
    <name type="common">Soil fungus</name>
    <name type="synonym">Epicoccum purpurascens</name>
    <dbReference type="NCBI Taxonomy" id="105696"/>
    <lineage>
        <taxon>Eukaryota</taxon>
        <taxon>Fungi</taxon>
        <taxon>Dikarya</taxon>
        <taxon>Ascomycota</taxon>
        <taxon>Pezizomycotina</taxon>
        <taxon>Dothideomycetes</taxon>
        <taxon>Pleosporomycetidae</taxon>
        <taxon>Pleosporales</taxon>
        <taxon>Pleosporineae</taxon>
        <taxon>Didymellaceae</taxon>
        <taxon>Epicoccum</taxon>
    </lineage>
</organism>
<dbReference type="SUPFAM" id="SSF52047">
    <property type="entry name" value="RNI-like"/>
    <property type="match status" value="1"/>
</dbReference>
<evidence type="ECO:0000313" key="2">
    <source>
        <dbReference type="EMBL" id="OSS51843.1"/>
    </source>
</evidence>
<evidence type="ECO:0008006" key="4">
    <source>
        <dbReference type="Google" id="ProtNLM"/>
    </source>
</evidence>
<dbReference type="STRING" id="105696.A0A1Y2M6W6"/>
<evidence type="ECO:0000256" key="1">
    <source>
        <dbReference type="SAM" id="MobiDB-lite"/>
    </source>
</evidence>
<sequence>MPMPMPMPMPTPTPASASARAATGDAANAASASSAATASHNFHRTERPITAPIHTWFTSPARSHPNAAQAKELPLHLIQLILTYLDHVGDLARITRTSRLFYYMTLPRLYEHVTLRSHAEIRYVDGRPEGFGGGSPFSSGLNTLVSRNFGDYVQLFGVVGEWREHDVDDYKQGRVPDNSMVLQIALRAALDKMKNLTAFAWELNIKPLSTIYQALATKPLLTSLTLRCQANRIPRPTSTIPPLPALKTLVVYDIDPLCYPDDISLVLASAKQLENLKLHWSPRMRESGEESVNLMSMFARCVDAKVSLPIRRMSMWNLYTRFFGPSNGDIINPLTVEEVTFMNSMGSSDPMTVFLDDGWRLQHKHPVNPNLKMIRMDTMDKEAVRMLRKFEGLERVYIISSKRRRGSPRSDSTAATPTSPSASTPGVNLNLNVNGGSGSGSTSAAGTPNISEHQCRGVGSDFLAVIQSNHTGMRHLLLSDLWQLTDDVLYKLCQSLPNLEQLGFAGSIPHLESLRQIVVLAPRLWAIRLLVRPGTELADKIDSTEDMHAFALATELWRPEYARVRYFGIGDRLVYKLGRVVFPPKGKGNAAGDIPIPPGQENSLNARRAGPVRLIERVERESVKDIELWGMDTAQFEVGFG</sequence>
<feature type="compositionally biased region" description="Low complexity" evidence="1">
    <location>
        <begin position="14"/>
        <end position="39"/>
    </location>
</feature>
<accession>A0A1Y2M6W6</accession>
<gene>
    <name evidence="2" type="ORF">B5807_03096</name>
</gene>
<protein>
    <recommendedName>
        <fullName evidence="4">F-box domain-containing protein</fullName>
    </recommendedName>
</protein>
<name>A0A1Y2M6W6_EPING</name>
<proteinExistence type="predicted"/>
<dbReference type="Proteomes" id="UP000193240">
    <property type="component" value="Unassembled WGS sequence"/>
</dbReference>
<dbReference type="OMA" id="KMHWSPR"/>
<dbReference type="AlphaFoldDB" id="A0A1Y2M6W6"/>
<feature type="compositionally biased region" description="Low complexity" evidence="1">
    <location>
        <begin position="409"/>
        <end position="449"/>
    </location>
</feature>
<dbReference type="EMBL" id="KZ107840">
    <property type="protein sequence ID" value="OSS51843.1"/>
    <property type="molecule type" value="Genomic_DNA"/>
</dbReference>
<dbReference type="InParanoid" id="A0A1Y2M6W6"/>
<feature type="region of interest" description="Disordered" evidence="1">
    <location>
        <begin position="1"/>
        <end position="44"/>
    </location>
</feature>
<reference evidence="2 3" key="1">
    <citation type="journal article" date="2017" name="Genome Announc.">
        <title>Genome sequence of the saprophytic ascomycete Epicoccum nigrum ICMP 19927 strain isolated from New Zealand.</title>
        <authorList>
            <person name="Fokin M."/>
            <person name="Fleetwood D."/>
            <person name="Weir B.S."/>
            <person name="Villas-Boas S.G."/>
        </authorList>
    </citation>
    <scope>NUCLEOTIDE SEQUENCE [LARGE SCALE GENOMIC DNA]</scope>
    <source>
        <strain evidence="2 3">ICMP 19927</strain>
    </source>
</reference>
<keyword evidence="3" id="KW-1185">Reference proteome</keyword>